<organism evidence="7 8">
    <name type="scientific">Rotaria sordida</name>
    <dbReference type="NCBI Taxonomy" id="392033"/>
    <lineage>
        <taxon>Eukaryota</taxon>
        <taxon>Metazoa</taxon>
        <taxon>Spiralia</taxon>
        <taxon>Gnathifera</taxon>
        <taxon>Rotifera</taxon>
        <taxon>Eurotatoria</taxon>
        <taxon>Bdelloidea</taxon>
        <taxon>Philodinida</taxon>
        <taxon>Philodinidae</taxon>
        <taxon>Rotaria</taxon>
    </lineage>
</organism>
<comment type="subcellular location">
    <subcellularLocation>
        <location evidence="1">Membrane</location>
    </subcellularLocation>
</comment>
<accession>A0A815T0T7</accession>
<dbReference type="PROSITE" id="PS50262">
    <property type="entry name" value="G_PROTEIN_RECEP_F1_2"/>
    <property type="match status" value="1"/>
</dbReference>
<keyword evidence="4 5" id="KW-0472">Membrane</keyword>
<keyword evidence="3 5" id="KW-1133">Transmembrane helix</keyword>
<gene>
    <name evidence="7" type="ORF">SEV965_LOCUS35888</name>
</gene>
<evidence type="ECO:0000256" key="3">
    <source>
        <dbReference type="ARBA" id="ARBA00022989"/>
    </source>
</evidence>
<evidence type="ECO:0000256" key="5">
    <source>
        <dbReference type="SAM" id="Phobius"/>
    </source>
</evidence>
<dbReference type="InterPro" id="IPR017452">
    <property type="entry name" value="GPCR_Rhodpsn_7TM"/>
</dbReference>
<keyword evidence="2 5" id="KW-0812">Transmembrane</keyword>
<evidence type="ECO:0000259" key="6">
    <source>
        <dbReference type="PROSITE" id="PS50262"/>
    </source>
</evidence>
<proteinExistence type="predicted"/>
<evidence type="ECO:0000256" key="2">
    <source>
        <dbReference type="ARBA" id="ARBA00022692"/>
    </source>
</evidence>
<feature type="transmembrane region" description="Helical" evidence="5">
    <location>
        <begin position="24"/>
        <end position="48"/>
    </location>
</feature>
<comment type="caution">
    <text evidence="7">The sequence shown here is derived from an EMBL/GenBank/DDBJ whole genome shotgun (WGS) entry which is preliminary data.</text>
</comment>
<feature type="transmembrane region" description="Helical" evidence="5">
    <location>
        <begin position="68"/>
        <end position="87"/>
    </location>
</feature>
<protein>
    <recommendedName>
        <fullName evidence="6">G-protein coupled receptors family 1 profile domain-containing protein</fullName>
    </recommendedName>
</protein>
<evidence type="ECO:0000256" key="4">
    <source>
        <dbReference type="ARBA" id="ARBA00023136"/>
    </source>
</evidence>
<dbReference type="EMBL" id="CAJNOU010006117">
    <property type="protein sequence ID" value="CAF1497365.1"/>
    <property type="molecule type" value="Genomic_DNA"/>
</dbReference>
<dbReference type="Gene3D" id="1.20.1070.10">
    <property type="entry name" value="Rhodopsin 7-helix transmembrane proteins"/>
    <property type="match status" value="1"/>
</dbReference>
<evidence type="ECO:0000313" key="8">
    <source>
        <dbReference type="Proteomes" id="UP000663889"/>
    </source>
</evidence>
<feature type="domain" description="G-protein coupled receptors family 1 profile" evidence="6">
    <location>
        <begin position="5"/>
        <end position="119"/>
    </location>
</feature>
<evidence type="ECO:0000256" key="1">
    <source>
        <dbReference type="ARBA" id="ARBA00004370"/>
    </source>
</evidence>
<feature type="transmembrane region" description="Helical" evidence="5">
    <location>
        <begin position="217"/>
        <end position="239"/>
    </location>
</feature>
<name>A0A815T0T7_9BILA</name>
<dbReference type="Proteomes" id="UP000663889">
    <property type="component" value="Unassembled WGS sequence"/>
</dbReference>
<feature type="transmembrane region" description="Helical" evidence="5">
    <location>
        <begin position="108"/>
        <end position="129"/>
    </location>
</feature>
<feature type="transmembrane region" description="Helical" evidence="5">
    <location>
        <begin position="174"/>
        <end position="197"/>
    </location>
</feature>
<reference evidence="7" key="1">
    <citation type="submission" date="2021-02" db="EMBL/GenBank/DDBJ databases">
        <authorList>
            <person name="Nowell W R."/>
        </authorList>
    </citation>
    <scope>NUCLEOTIDE SEQUENCE</scope>
</reference>
<dbReference type="AlphaFoldDB" id="A0A815T0T7"/>
<evidence type="ECO:0000313" key="7">
    <source>
        <dbReference type="EMBL" id="CAF1497365.1"/>
    </source>
</evidence>
<dbReference type="GO" id="GO:0016020">
    <property type="term" value="C:membrane"/>
    <property type="evidence" value="ECO:0007669"/>
    <property type="project" value="UniProtKB-SubCell"/>
</dbReference>
<sequence>MGVFGNLMLLLIFSMDSHYRTTPCTFYFLIGSVHDMLLILIILGSRLVSVGFDINLTQISVTWCKTRYFLFCAWAGILLTCQCLATLDQYLVTSKNARLRRLSTIKGAYRAVVVTLIIWWIHGIPWLIYQDISQISGECKYINMIFHRYVIFFAYRNISQTTTLSQQHTHHQMTIMVCCQIFPVILSGIFNGGWNIYTLATYEMVKSPDRLHKERLFQSAIALLAYLGSSARFYLFLVASSRFRQVTKQWICGSRSNHQVPSNVNVGVMAHD</sequence>
<dbReference type="SUPFAM" id="SSF81321">
    <property type="entry name" value="Family A G protein-coupled receptor-like"/>
    <property type="match status" value="1"/>
</dbReference>